<evidence type="ECO:0000259" key="3">
    <source>
        <dbReference type="Pfam" id="PF26383"/>
    </source>
</evidence>
<comment type="caution">
    <text evidence="8">The sequence shown here is derived from an EMBL/GenBank/DDBJ whole genome shotgun (WGS) entry which is preliminary data.</text>
</comment>
<feature type="domain" description="DUF6079" evidence="4">
    <location>
        <begin position="478"/>
        <end position="678"/>
    </location>
</feature>
<dbReference type="RefSeq" id="WP_075724820.1">
    <property type="nucleotide sequence ID" value="NZ_LTDM01000006.1"/>
</dbReference>
<evidence type="ECO:0008006" key="10">
    <source>
        <dbReference type="Google" id="ProtNLM"/>
    </source>
</evidence>
<evidence type="ECO:0000256" key="1">
    <source>
        <dbReference type="SAM" id="Coils"/>
    </source>
</evidence>
<dbReference type="InterPro" id="IPR045725">
    <property type="entry name" value="DUF6079_N"/>
</dbReference>
<keyword evidence="1" id="KW-0175">Coiled coil</keyword>
<feature type="domain" description="DUF6079" evidence="2">
    <location>
        <begin position="19"/>
        <end position="248"/>
    </location>
</feature>
<evidence type="ECO:0000313" key="8">
    <source>
        <dbReference type="EMBL" id="OLS03522.1"/>
    </source>
</evidence>
<dbReference type="InterPro" id="IPR058571">
    <property type="entry name" value="DUF6079_3rd"/>
</dbReference>
<dbReference type="Pfam" id="PF26385">
    <property type="entry name" value="DUF6079_4th"/>
    <property type="match status" value="1"/>
</dbReference>
<feature type="domain" description="DUF6079" evidence="5">
    <location>
        <begin position="694"/>
        <end position="823"/>
    </location>
</feature>
<evidence type="ECO:0000259" key="4">
    <source>
        <dbReference type="Pfam" id="PF26384"/>
    </source>
</evidence>
<name>A0A1U7M882_TISCR</name>
<evidence type="ECO:0000259" key="5">
    <source>
        <dbReference type="Pfam" id="PF26385"/>
    </source>
</evidence>
<sequence length="1245" mass="143817">MKYSDIINFNPIQTVIQLKDANDETKAKNLVESYVMSDEMAEKFNSGILEELQFDEVIDNKGVLIVGNYGTGKSHLMSLISAIANNDENLNYLGNKKFAGHSQKVAGKFEVLRIEIGSVSNSLRNIIIAELEKDLGKRGVTFKFPKADEITNNKEALIEMMYKFEDKYPDKGYLLVVDELLDYLRTRKEQELILDLNFLREVGEFIKDSRFRLICGIQEQLFENPTFSFVANSLNRVKDRFEQVIIRKEDTAYVVSERILGKSSEQKAMVRDHLAPYHKLYSGMSERIDDYVDLYPIHPAYIDIFNRVYIAENREVLRTISLTVEALLDQDIPEEAPGIISFDSYWTFIKDNYARKSEFEVKEVMEKSGVLEEKIKKTFPRGKQIYKDMALQIMYAISVHRLTTSGIDVRIGLTAEDLRDDLCLFMENMPELDADFLLATVQTSINEVITLVSGQFIEHNKDNGQYFLDLKKDIDYDAKIQQKVDMMIPEDFNRYFNRLIYSALDWDSEQYVTNFDIYEYTLNWESRNVYREGYLFMGLPTERSTAQPPRDFYIYILPPYLDKSKIENPEPDEVLFKFTNNDEFHENLSLFAAASAMRQDAAEQNTKNIYGKKVETYRKNLLKWLNENKNTCFSLVYQASEKTLIEATGGKSRLQTDLKSSIDLASSMALENSFQGKYLEFPKFKNKITIENRAGVLERVIKSFAGKLSQDVLEYLDSFGLIRDGNIDVTNSKYAMEIVKLVKDLPRQGVLNRSDFIEEVYGNSMVKKLNIDLGYFAPVLLALVYTGHITITLKDNRILSASNMEITARLGNMDMQEFKYISKPKEAAMVEISRLLEILKLPTGLAASPKELEKGLDKILEICSDWAGKAINIKQVINNDFNLWGEPLIQDHFLEKYEKDISIVVDEFGGFASKYNTPAKFNNLNLTLERIEEIGKGIETIELIKNYIELRNSTGNLINYISNIETMDLPSQLMERINQAKEKFRDQRDSLKEGKELDDVIFHITSDLKEIKKDYIDFYIKKHQKLRLNHKSAVKLNELKNSDEITSLNRLKNIEGVFSIGQLNVLEKTMSDLKICYDLEVKELEDTPVCRHCKLKDLTGDIDYNNKIDSLEEEIVNLLSQWEDLLIQYIEDPVVLENMDLLNKNEKEIVQAFMGEKKLPQVIEPNFTKSFNLLFSELNKVTIKLDDLSKELLKIGPTTVENLKDRISDFIDQQIKNMDTKNLRIILKDEESNYNIIIKEEGQNG</sequence>
<dbReference type="Gene3D" id="3.40.50.300">
    <property type="entry name" value="P-loop containing nucleotide triphosphate hydrolases"/>
    <property type="match status" value="1"/>
</dbReference>
<gene>
    <name evidence="8" type="ORF">TICRE_05160</name>
</gene>
<dbReference type="EMBL" id="LTDM01000006">
    <property type="protein sequence ID" value="OLS03522.1"/>
    <property type="molecule type" value="Genomic_DNA"/>
</dbReference>
<evidence type="ECO:0000259" key="6">
    <source>
        <dbReference type="Pfam" id="PF26387"/>
    </source>
</evidence>
<dbReference type="AlphaFoldDB" id="A0A1U7M882"/>
<protein>
    <recommendedName>
        <fullName evidence="10">Exonuclease SbcC</fullName>
    </recommendedName>
</protein>
<dbReference type="InterPro" id="IPR027417">
    <property type="entry name" value="P-loop_NTPase"/>
</dbReference>
<dbReference type="Proteomes" id="UP000186112">
    <property type="component" value="Unassembled WGS sequence"/>
</dbReference>
<dbReference type="InterPro" id="IPR058572">
    <property type="entry name" value="DUF6079_4th"/>
</dbReference>
<evidence type="ECO:0000259" key="7">
    <source>
        <dbReference type="Pfam" id="PF26388"/>
    </source>
</evidence>
<reference evidence="8 9" key="1">
    <citation type="submission" date="2016-02" db="EMBL/GenBank/DDBJ databases">
        <title>Genome sequence of Tissierella creatinophila DSM 6911.</title>
        <authorList>
            <person name="Poehlein A."/>
            <person name="Daniel R."/>
        </authorList>
    </citation>
    <scope>NUCLEOTIDE SEQUENCE [LARGE SCALE GENOMIC DNA]</scope>
    <source>
        <strain evidence="8 9">DSM 6911</strain>
    </source>
</reference>
<feature type="domain" description="DUF6079" evidence="3">
    <location>
        <begin position="264"/>
        <end position="474"/>
    </location>
</feature>
<evidence type="ECO:0000313" key="9">
    <source>
        <dbReference type="Proteomes" id="UP000186112"/>
    </source>
</evidence>
<feature type="domain" description="DUF6079" evidence="6">
    <location>
        <begin position="829"/>
        <end position="1023"/>
    </location>
</feature>
<dbReference type="Pfam" id="PF26384">
    <property type="entry name" value="DUF6079_3rd"/>
    <property type="match status" value="1"/>
</dbReference>
<accession>A0A1U7M882</accession>
<evidence type="ECO:0000259" key="2">
    <source>
        <dbReference type="Pfam" id="PF19557"/>
    </source>
</evidence>
<dbReference type="Pfam" id="PF19557">
    <property type="entry name" value="DUF6079_1st"/>
    <property type="match status" value="1"/>
</dbReference>
<dbReference type="InterPro" id="IPR058573">
    <property type="entry name" value="DUF6079_5th"/>
</dbReference>
<organism evidence="8 9">
    <name type="scientific">Tissierella creatinophila DSM 6911</name>
    <dbReference type="NCBI Taxonomy" id="1123403"/>
    <lineage>
        <taxon>Bacteria</taxon>
        <taxon>Bacillati</taxon>
        <taxon>Bacillota</taxon>
        <taxon>Tissierellia</taxon>
        <taxon>Tissierellales</taxon>
        <taxon>Tissierellaceae</taxon>
        <taxon>Tissierella</taxon>
    </lineage>
</organism>
<feature type="domain" description="DUF6079" evidence="7">
    <location>
        <begin position="1034"/>
        <end position="1120"/>
    </location>
</feature>
<proteinExistence type="predicted"/>
<dbReference type="InterPro" id="IPR058569">
    <property type="entry name" value="DUF6079_2nd"/>
</dbReference>
<dbReference type="OrthoDB" id="8780745at2"/>
<dbReference type="InterPro" id="IPR058574">
    <property type="entry name" value="DUF6079_6th"/>
</dbReference>
<dbReference type="Pfam" id="PF26388">
    <property type="entry name" value="DUF6079_6th"/>
    <property type="match status" value="1"/>
</dbReference>
<dbReference type="Pfam" id="PF26387">
    <property type="entry name" value="DUF6079_5th"/>
    <property type="match status" value="1"/>
</dbReference>
<keyword evidence="9" id="KW-1185">Reference proteome</keyword>
<dbReference type="Pfam" id="PF26383">
    <property type="entry name" value="DUF6079_2nd"/>
    <property type="match status" value="1"/>
</dbReference>
<feature type="coiled-coil region" evidence="1">
    <location>
        <begin position="1101"/>
        <end position="1128"/>
    </location>
</feature>